<feature type="region of interest" description="Disordered" evidence="3">
    <location>
        <begin position="252"/>
        <end position="275"/>
    </location>
</feature>
<dbReference type="GO" id="GO:0000270">
    <property type="term" value="P:peptidoglycan metabolic process"/>
    <property type="evidence" value="ECO:0007669"/>
    <property type="project" value="TreeGrafter"/>
</dbReference>
<keyword evidence="4" id="KW-0812">Transmembrane</keyword>
<dbReference type="PANTHER" id="PTHR30023:SF0">
    <property type="entry name" value="PENICILLIN-SENSITIVE CARBOXYPEPTIDASE A"/>
    <property type="match status" value="1"/>
</dbReference>
<evidence type="ECO:0000256" key="1">
    <source>
        <dbReference type="ARBA" id="ARBA00006096"/>
    </source>
</evidence>
<evidence type="ECO:0000256" key="4">
    <source>
        <dbReference type="SAM" id="Phobius"/>
    </source>
</evidence>
<keyword evidence="4" id="KW-1133">Transmembrane helix</keyword>
<dbReference type="NCBIfam" id="TIGR00666">
    <property type="entry name" value="PBP4"/>
    <property type="match status" value="1"/>
</dbReference>
<dbReference type="InterPro" id="IPR000667">
    <property type="entry name" value="Peptidase_S13"/>
</dbReference>
<dbReference type="EC" id="3.4.16.4" evidence="5"/>
<feature type="transmembrane region" description="Helical" evidence="4">
    <location>
        <begin position="12"/>
        <end position="32"/>
    </location>
</feature>
<dbReference type="InterPro" id="IPR012338">
    <property type="entry name" value="Beta-lactam/transpept-like"/>
</dbReference>
<evidence type="ECO:0000256" key="3">
    <source>
        <dbReference type="SAM" id="MobiDB-lite"/>
    </source>
</evidence>
<protein>
    <submittedName>
        <fullName evidence="5">D-alanyl-D-alanine carboxypeptidase DacB</fullName>
        <ecNumber evidence="5">3.4.16.4</ecNumber>
    </submittedName>
</protein>
<reference evidence="6" key="1">
    <citation type="submission" date="2019-10" db="EMBL/GenBank/DDBJ databases">
        <title>Complete genome sequence of Corynebacterium urogenitalis DSM 108747, isolated from the genital tract of a cow.</title>
        <authorList>
            <person name="Ruckert C."/>
            <person name="Ballas P."/>
            <person name="Wagener K."/>
            <person name="Drillich M."/>
            <person name="Kaempfer P."/>
            <person name="Busse H.-J."/>
            <person name="Ehling-Schulz M."/>
        </authorList>
    </citation>
    <scope>NUCLEOTIDE SEQUENCE [LARGE SCALE GENOMIC DNA]</scope>
    <source>
        <strain evidence="6">LMM 1652</strain>
    </source>
</reference>
<comment type="similarity">
    <text evidence="1">Belongs to the peptidase S13 family.</text>
</comment>
<organism evidence="5 6">
    <name type="scientific">Corynebacterium urogenitale</name>
    <dbReference type="NCBI Taxonomy" id="2487892"/>
    <lineage>
        <taxon>Bacteria</taxon>
        <taxon>Bacillati</taxon>
        <taxon>Actinomycetota</taxon>
        <taxon>Actinomycetes</taxon>
        <taxon>Mycobacteriales</taxon>
        <taxon>Corynebacteriaceae</taxon>
        <taxon>Corynebacterium</taxon>
    </lineage>
</organism>
<dbReference type="RefSeq" id="WP_151902201.1">
    <property type="nucleotide sequence ID" value="NZ_CP045032.1"/>
</dbReference>
<keyword evidence="5" id="KW-0121">Carboxypeptidase</keyword>
<proteinExistence type="inferred from homology"/>
<evidence type="ECO:0000313" key="5">
    <source>
        <dbReference type="EMBL" id="QFQ01738.1"/>
    </source>
</evidence>
<sequence precursor="true">MSAQKSSLTRWLIAIAVFVVAAAVLVAAGLWWNASQRYEVAAAPAVEWEAAAAEPAEGGDGAPDVAAAVARTAKDPALGQLSAQVTDLLTGEVVWSTNENRPLVPASATKIMTGSAALLALPLDQRVETYVVRSASKPGELIIAGEGDVTLSQGQDDGFFTDAASIEALAAAVKPNLKGEPVTSIVVDNSVREGALFNRTWDPADVGGGNVADLDSAMLNAGRINPLQSDSPRSEEPGEDVGHALADALGAPEAKVSVEERTAASPLLADTQGDAKEQLEASEQLKSSEQSADLTWMGGVSSAPLDVRLRDMLVNSDNILAEAIAREVAESQGVPRTFKGATEATLKVLREGGVDVADAKLTDNSGMSSKNRLTSHDLDSALAHEDLRLILDMLPVAAAEGTLSTRYADGSGAEQSAGWVRAKTGTLSGVNALAGTVTTKEGRPLSFAFLSNESDIAQGRAALDRLANSLRNAR</sequence>
<keyword evidence="5" id="KW-0645">Protease</keyword>
<accession>A0A5J6Z3V2</accession>
<dbReference type="AlphaFoldDB" id="A0A5J6Z3V2"/>
<keyword evidence="4" id="KW-0472">Membrane</keyword>
<dbReference type="Proteomes" id="UP000326711">
    <property type="component" value="Chromosome"/>
</dbReference>
<keyword evidence="6" id="KW-1185">Reference proteome</keyword>
<dbReference type="SUPFAM" id="SSF56601">
    <property type="entry name" value="beta-lactamase/transpeptidase-like"/>
    <property type="match status" value="1"/>
</dbReference>
<dbReference type="GO" id="GO:0009002">
    <property type="term" value="F:serine-type D-Ala-D-Ala carboxypeptidase activity"/>
    <property type="evidence" value="ECO:0007669"/>
    <property type="project" value="UniProtKB-EC"/>
</dbReference>
<dbReference type="Pfam" id="PF02113">
    <property type="entry name" value="Peptidase_S13"/>
    <property type="match status" value="2"/>
</dbReference>
<dbReference type="Gene3D" id="3.40.710.10">
    <property type="entry name" value="DD-peptidase/beta-lactamase superfamily"/>
    <property type="match status" value="2"/>
</dbReference>
<gene>
    <name evidence="5" type="primary">dacB</name>
    <name evidence="5" type="ORF">CUROG_01690</name>
</gene>
<dbReference type="PRINTS" id="PR00922">
    <property type="entry name" value="DADACBPTASE3"/>
</dbReference>
<name>A0A5J6Z3V2_9CORY</name>
<keyword evidence="2 5" id="KW-0378">Hydrolase</keyword>
<evidence type="ECO:0000256" key="2">
    <source>
        <dbReference type="ARBA" id="ARBA00022801"/>
    </source>
</evidence>
<dbReference type="OrthoDB" id="56883at2"/>
<dbReference type="PANTHER" id="PTHR30023">
    <property type="entry name" value="D-ALANYL-D-ALANINE CARBOXYPEPTIDASE"/>
    <property type="match status" value="1"/>
</dbReference>
<dbReference type="KEGG" id="cuo:CUROG_01690"/>
<evidence type="ECO:0000313" key="6">
    <source>
        <dbReference type="Proteomes" id="UP000326711"/>
    </source>
</evidence>
<dbReference type="EMBL" id="CP045032">
    <property type="protein sequence ID" value="QFQ01738.1"/>
    <property type="molecule type" value="Genomic_DNA"/>
</dbReference>
<dbReference type="GO" id="GO:0006508">
    <property type="term" value="P:proteolysis"/>
    <property type="evidence" value="ECO:0007669"/>
    <property type="project" value="InterPro"/>
</dbReference>